<dbReference type="Proteomes" id="UP000092445">
    <property type="component" value="Unassembled WGS sequence"/>
</dbReference>
<accession>A0A1A9ZLD6</accession>
<keyword evidence="2" id="KW-1185">Reference proteome</keyword>
<dbReference type="AlphaFoldDB" id="A0A1A9ZLD6"/>
<sequence length="168" mass="19001">MFQINDNGFLMRYVSLIGVKINKERIRKDCKRSGKESHTSRGCCEASVKNLETLVANITGYTQQQVFINSQGKPSLFHKYLKLILQKLLTNLSKLKTLMYKTFKKFIIKVKSLKASSNKVSSSAVANGGTSRLRQLFYANFATIQHWMLQFILVAANVVVNAIGPKYC</sequence>
<dbReference type="EnsemblMetazoa" id="GPAI018217-RA">
    <property type="protein sequence ID" value="GPAI018217-PA"/>
    <property type="gene ID" value="GPAI018217"/>
</dbReference>
<name>A0A1A9ZLD6_GLOPL</name>
<reference evidence="1" key="2">
    <citation type="submission" date="2020-05" db="UniProtKB">
        <authorList>
            <consortium name="EnsemblMetazoa"/>
        </authorList>
    </citation>
    <scope>IDENTIFICATION</scope>
    <source>
        <strain evidence="1">IAEA</strain>
    </source>
</reference>
<proteinExistence type="predicted"/>
<dbReference type="VEuPathDB" id="VectorBase:GPAI018217"/>
<protein>
    <submittedName>
        <fullName evidence="1">Uncharacterized protein</fullName>
    </submittedName>
</protein>
<organism evidence="1 2">
    <name type="scientific">Glossina pallidipes</name>
    <name type="common">Tsetse fly</name>
    <dbReference type="NCBI Taxonomy" id="7398"/>
    <lineage>
        <taxon>Eukaryota</taxon>
        <taxon>Metazoa</taxon>
        <taxon>Ecdysozoa</taxon>
        <taxon>Arthropoda</taxon>
        <taxon>Hexapoda</taxon>
        <taxon>Insecta</taxon>
        <taxon>Pterygota</taxon>
        <taxon>Neoptera</taxon>
        <taxon>Endopterygota</taxon>
        <taxon>Diptera</taxon>
        <taxon>Brachycera</taxon>
        <taxon>Muscomorpha</taxon>
        <taxon>Hippoboscoidea</taxon>
        <taxon>Glossinidae</taxon>
        <taxon>Glossina</taxon>
    </lineage>
</organism>
<evidence type="ECO:0000313" key="2">
    <source>
        <dbReference type="Proteomes" id="UP000092445"/>
    </source>
</evidence>
<evidence type="ECO:0000313" key="1">
    <source>
        <dbReference type="EnsemblMetazoa" id="GPAI018217-PA"/>
    </source>
</evidence>
<reference evidence="2" key="1">
    <citation type="submission" date="2014-03" db="EMBL/GenBank/DDBJ databases">
        <authorList>
            <person name="Aksoy S."/>
            <person name="Warren W."/>
            <person name="Wilson R.K."/>
        </authorList>
    </citation>
    <scope>NUCLEOTIDE SEQUENCE [LARGE SCALE GENOMIC DNA]</scope>
    <source>
        <strain evidence="2">IAEA</strain>
    </source>
</reference>